<evidence type="ECO:0000313" key="3">
    <source>
        <dbReference type="EMBL" id="PKS12381.1"/>
    </source>
</evidence>
<proteinExistence type="predicted"/>
<keyword evidence="4" id="KW-1185">Reference proteome</keyword>
<accession>A0A2N3NIY3</accession>
<dbReference type="OrthoDB" id="5244249at2759"/>
<gene>
    <name evidence="3" type="ORF">jhhlp_000585</name>
</gene>
<dbReference type="Proteomes" id="UP000233524">
    <property type="component" value="Unassembled WGS sequence"/>
</dbReference>
<feature type="region of interest" description="Disordered" evidence="1">
    <location>
        <begin position="32"/>
        <end position="52"/>
    </location>
</feature>
<feature type="compositionally biased region" description="Polar residues" evidence="1">
    <location>
        <begin position="116"/>
        <end position="133"/>
    </location>
</feature>
<organism evidence="3 4">
    <name type="scientific">Lomentospora prolificans</name>
    <dbReference type="NCBI Taxonomy" id="41688"/>
    <lineage>
        <taxon>Eukaryota</taxon>
        <taxon>Fungi</taxon>
        <taxon>Dikarya</taxon>
        <taxon>Ascomycota</taxon>
        <taxon>Pezizomycotina</taxon>
        <taxon>Sordariomycetes</taxon>
        <taxon>Hypocreomycetidae</taxon>
        <taxon>Microascales</taxon>
        <taxon>Microascaceae</taxon>
        <taxon>Lomentospora</taxon>
    </lineage>
</organism>
<feature type="region of interest" description="Disordered" evidence="1">
    <location>
        <begin position="110"/>
        <end position="133"/>
    </location>
</feature>
<sequence>MAEMESHGPAGVRSQWAEFDPNTAPQVSIGTDLELAPPAPVTTTSQPDKCDGGRRVTWGWKDSWTMLRCQSRPLYISICGVVCVLIVVGISVPLVDSRIKASTALETGDLPVTRTAGPSQFRTTSNSQYSTEVRNPEPMSNDNMLNISHQQAPGLSSCRKTDFLSDTSWVGIRDGNEWDFELTAVGSAEKCCTHCYRVAHECNAWLFVPSTAPGPDCTVIVGYQGEDPDDECPNGRPEILFKKVGNKRKNFAGSGPCSSFK</sequence>
<keyword evidence="2" id="KW-1133">Transmembrane helix</keyword>
<evidence type="ECO:0000256" key="2">
    <source>
        <dbReference type="SAM" id="Phobius"/>
    </source>
</evidence>
<evidence type="ECO:0000313" key="4">
    <source>
        <dbReference type="Proteomes" id="UP000233524"/>
    </source>
</evidence>
<dbReference type="EMBL" id="NLAX01000003">
    <property type="protein sequence ID" value="PKS12381.1"/>
    <property type="molecule type" value="Genomic_DNA"/>
</dbReference>
<protein>
    <submittedName>
        <fullName evidence="3">Uncharacterized protein</fullName>
    </submittedName>
</protein>
<name>A0A2N3NIY3_9PEZI</name>
<keyword evidence="2" id="KW-0472">Membrane</keyword>
<dbReference type="VEuPathDB" id="FungiDB:jhhlp_000585"/>
<evidence type="ECO:0000256" key="1">
    <source>
        <dbReference type="SAM" id="MobiDB-lite"/>
    </source>
</evidence>
<dbReference type="AlphaFoldDB" id="A0A2N3NIY3"/>
<feature type="transmembrane region" description="Helical" evidence="2">
    <location>
        <begin position="74"/>
        <end position="95"/>
    </location>
</feature>
<reference evidence="3 4" key="1">
    <citation type="journal article" date="2017" name="G3 (Bethesda)">
        <title>First Draft Genome Sequence of the Pathogenic Fungus Lomentospora prolificans (Formerly Scedosporium prolificans).</title>
        <authorList>
            <person name="Luo R."/>
            <person name="Zimin A."/>
            <person name="Workman R."/>
            <person name="Fan Y."/>
            <person name="Pertea G."/>
            <person name="Grossman N."/>
            <person name="Wear M.P."/>
            <person name="Jia B."/>
            <person name="Miller H."/>
            <person name="Casadevall A."/>
            <person name="Timp W."/>
            <person name="Zhang S.X."/>
            <person name="Salzberg S.L."/>
        </authorList>
    </citation>
    <scope>NUCLEOTIDE SEQUENCE [LARGE SCALE GENOMIC DNA]</scope>
    <source>
        <strain evidence="3 4">JHH-5317</strain>
    </source>
</reference>
<keyword evidence="2" id="KW-0812">Transmembrane</keyword>
<comment type="caution">
    <text evidence="3">The sequence shown here is derived from an EMBL/GenBank/DDBJ whole genome shotgun (WGS) entry which is preliminary data.</text>
</comment>
<dbReference type="InParanoid" id="A0A2N3NIY3"/>